<protein>
    <recommendedName>
        <fullName evidence="4">DUF4112 domain-containing protein</fullName>
    </recommendedName>
</protein>
<name>A0A0G0YR60_UNCKA</name>
<evidence type="ECO:0000313" key="3">
    <source>
        <dbReference type="Proteomes" id="UP000033847"/>
    </source>
</evidence>
<feature type="transmembrane region" description="Helical" evidence="1">
    <location>
        <begin position="31"/>
        <end position="55"/>
    </location>
</feature>
<accession>A0A0G0YR60</accession>
<dbReference type="PANTHER" id="PTHR35519">
    <property type="entry name" value="MEMBRANE PROTEINS"/>
    <property type="match status" value="1"/>
</dbReference>
<reference evidence="2 3" key="1">
    <citation type="journal article" date="2015" name="Nature">
        <title>rRNA introns, odd ribosomes, and small enigmatic genomes across a large radiation of phyla.</title>
        <authorList>
            <person name="Brown C.T."/>
            <person name="Hug L.A."/>
            <person name="Thomas B.C."/>
            <person name="Sharon I."/>
            <person name="Castelle C.J."/>
            <person name="Singh A."/>
            <person name="Wilkins M.J."/>
            <person name="Williams K.H."/>
            <person name="Banfield J.F."/>
        </authorList>
    </citation>
    <scope>NUCLEOTIDE SEQUENCE [LARGE SCALE GENOMIC DNA]</scope>
</reference>
<dbReference type="InterPro" id="IPR025187">
    <property type="entry name" value="DUF4112"/>
</dbReference>
<proteinExistence type="predicted"/>
<dbReference type="Proteomes" id="UP000033847">
    <property type="component" value="Unassembled WGS sequence"/>
</dbReference>
<dbReference type="PANTHER" id="PTHR35519:SF2">
    <property type="entry name" value="PH DOMAIN PROTEIN"/>
    <property type="match status" value="1"/>
</dbReference>
<gene>
    <name evidence="2" type="ORF">UV00_C0004G0048</name>
</gene>
<dbReference type="Pfam" id="PF13430">
    <property type="entry name" value="DUF4112"/>
    <property type="match status" value="1"/>
</dbReference>
<dbReference type="EMBL" id="LCCU01000004">
    <property type="protein sequence ID" value="KKS39122.1"/>
    <property type="molecule type" value="Genomic_DNA"/>
</dbReference>
<evidence type="ECO:0000313" key="2">
    <source>
        <dbReference type="EMBL" id="KKS39122.1"/>
    </source>
</evidence>
<keyword evidence="1" id="KW-0812">Transmembrane</keyword>
<keyword evidence="1" id="KW-0472">Membrane</keyword>
<evidence type="ECO:0000256" key="1">
    <source>
        <dbReference type="SAM" id="Phobius"/>
    </source>
</evidence>
<organism evidence="2 3">
    <name type="scientific">candidate division WWE3 bacterium GW2011_GWF1_42_14</name>
    <dbReference type="NCBI Taxonomy" id="1619138"/>
    <lineage>
        <taxon>Bacteria</taxon>
        <taxon>Katanobacteria</taxon>
    </lineage>
</organism>
<keyword evidence="1" id="KW-1133">Transmembrane helix</keyword>
<dbReference type="AlphaFoldDB" id="A0A0G0YR60"/>
<evidence type="ECO:0008006" key="4">
    <source>
        <dbReference type="Google" id="ProtNLM"/>
    </source>
</evidence>
<sequence>MKNYLKTATVLSKLLDNKFKFLGIKFGLDPVLGLIPGGGDLVSLVLSLYIVWVGIKMRLPQDKLAKMIGNVILDFGVGLVPILGDIADVTFKSNIRNLEILKQHEESEVMEGEVVG</sequence>
<comment type="caution">
    <text evidence="2">The sequence shown here is derived from an EMBL/GenBank/DDBJ whole genome shotgun (WGS) entry which is preliminary data.</text>
</comment>